<dbReference type="Proteomes" id="UP000199702">
    <property type="component" value="Unassembled WGS sequence"/>
</dbReference>
<dbReference type="AlphaFoldDB" id="A0A1H6QUP7"/>
<proteinExistence type="predicted"/>
<dbReference type="InterPro" id="IPR049804">
    <property type="entry name" value="Choice_anch_L"/>
</dbReference>
<sequence>MKKITFILFTLSFTVGFSQNITVNESFTPQQLVQKLVNSGCVSISNFSVSGGNFASGELSYGYFNANGSSFPFQEGILLSTGKINSAVGPNSNFSDDGNNIGWTGDSDLNSALGLSNTFNATTLEFDFVPNANNISFEYIFSSEQYLLNPLPNQCNFTDGFAFLLREASTTSYQNLALIPNTTTPVRVNTVRGSGTICPSANEAYFDTFNTGNYPTTYDGQTKILTAQSVVTPGTLYHIKLVIADEGNGRFDSGIFLRAGSFISEKDLGPDRLIATGNPLCNNEVLTLNATQAGVTNYQWYQNGNPVGTNNPTFNVTTAGTYSVEIDINTTCTLTGSIEIEYAPNLVVVKDNFKVCDTNTDGLAAFDLATLKTQIFSNLPANFTVELFDSTTSTTPLPSTFTNTTPFQQIIYARITNIQNCYGNIPITLKVNVFSQTFNDESIGICNNTPTNLNAPSGFSSYSWNTNPIQTTQSITVSNAGTYIVTITNTDACSKTKTFTVVTSEVATITNIDVTDFDENLIATISVTGSGNYEYSLDGINFQNSPVFNLPDSGEYTIYVNDKNNCGLVSETFYALSYPKFFTPNGDNYNDTWQIKNLEKKGLENSKINIFDRFGKLVKQIKAGGTGWNGTFNGNQLFSSDYWFVLELTNGKTVKGHFSLIR</sequence>
<dbReference type="STRING" id="402734.SAMN05660918_0805"/>
<dbReference type="Pfam" id="PF13585">
    <property type="entry name" value="CHU_C"/>
    <property type="match status" value="1"/>
</dbReference>
<dbReference type="EMBL" id="FNYA01000001">
    <property type="protein sequence ID" value="SEI47359.1"/>
    <property type="molecule type" value="Genomic_DNA"/>
</dbReference>
<name>A0A1H6QUP7_9FLAO</name>
<dbReference type="InterPro" id="IPR026341">
    <property type="entry name" value="T9SS_type_B"/>
</dbReference>
<keyword evidence="2" id="KW-1185">Reference proteome</keyword>
<dbReference type="NCBIfam" id="NF038133">
    <property type="entry name" value="choice_anch_L"/>
    <property type="match status" value="1"/>
</dbReference>
<gene>
    <name evidence="1" type="ORF">SAMN05660918_0805</name>
</gene>
<reference evidence="2" key="1">
    <citation type="submission" date="2016-10" db="EMBL/GenBank/DDBJ databases">
        <authorList>
            <person name="Varghese N."/>
            <person name="Submissions S."/>
        </authorList>
    </citation>
    <scope>NUCLEOTIDE SEQUENCE [LARGE SCALE GENOMIC DNA]</scope>
    <source>
        <strain evidence="2">DSM 17934</strain>
    </source>
</reference>
<evidence type="ECO:0000313" key="2">
    <source>
        <dbReference type="Proteomes" id="UP000199702"/>
    </source>
</evidence>
<dbReference type="NCBIfam" id="TIGR04131">
    <property type="entry name" value="Bac_Flav_CTERM"/>
    <property type="match status" value="1"/>
</dbReference>
<evidence type="ECO:0000313" key="1">
    <source>
        <dbReference type="EMBL" id="SEI47359.1"/>
    </source>
</evidence>
<protein>
    <submittedName>
        <fullName evidence="1">Gliding motility-associated C-terminal domain-containing protein</fullName>
    </submittedName>
</protein>
<accession>A0A1H6QUP7</accession>
<organism evidence="1 2">
    <name type="scientific">Flavobacterium terrigena</name>
    <dbReference type="NCBI Taxonomy" id="402734"/>
    <lineage>
        <taxon>Bacteria</taxon>
        <taxon>Pseudomonadati</taxon>
        <taxon>Bacteroidota</taxon>
        <taxon>Flavobacteriia</taxon>
        <taxon>Flavobacteriales</taxon>
        <taxon>Flavobacteriaceae</taxon>
        <taxon>Flavobacterium</taxon>
    </lineage>
</organism>